<evidence type="ECO:0000256" key="1">
    <source>
        <dbReference type="SAM" id="MobiDB-lite"/>
    </source>
</evidence>
<dbReference type="Proteomes" id="UP000837857">
    <property type="component" value="Chromosome 19"/>
</dbReference>
<reference evidence="2" key="1">
    <citation type="submission" date="2022-03" db="EMBL/GenBank/DDBJ databases">
        <authorList>
            <person name="Martin H S."/>
        </authorList>
    </citation>
    <scope>NUCLEOTIDE SEQUENCE</scope>
</reference>
<accession>A0ABN8IAS5</accession>
<feature type="non-terminal residue" evidence="2">
    <location>
        <position position="151"/>
    </location>
</feature>
<evidence type="ECO:0000313" key="3">
    <source>
        <dbReference type="Proteomes" id="UP000837857"/>
    </source>
</evidence>
<protein>
    <submittedName>
        <fullName evidence="2">Uncharacterized protein</fullName>
    </submittedName>
</protein>
<proteinExistence type="predicted"/>
<keyword evidence="3" id="KW-1185">Reference proteome</keyword>
<evidence type="ECO:0000313" key="2">
    <source>
        <dbReference type="EMBL" id="CAH2049653.1"/>
    </source>
</evidence>
<gene>
    <name evidence="2" type="ORF">IPOD504_LOCUS6984</name>
</gene>
<feature type="region of interest" description="Disordered" evidence="1">
    <location>
        <begin position="67"/>
        <end position="104"/>
    </location>
</feature>
<name>A0ABN8IAS5_9NEOP</name>
<organism evidence="2 3">
    <name type="scientific">Iphiclides podalirius</name>
    <name type="common">scarce swallowtail</name>
    <dbReference type="NCBI Taxonomy" id="110791"/>
    <lineage>
        <taxon>Eukaryota</taxon>
        <taxon>Metazoa</taxon>
        <taxon>Ecdysozoa</taxon>
        <taxon>Arthropoda</taxon>
        <taxon>Hexapoda</taxon>
        <taxon>Insecta</taxon>
        <taxon>Pterygota</taxon>
        <taxon>Neoptera</taxon>
        <taxon>Endopterygota</taxon>
        <taxon>Lepidoptera</taxon>
        <taxon>Glossata</taxon>
        <taxon>Ditrysia</taxon>
        <taxon>Papilionoidea</taxon>
        <taxon>Papilionidae</taxon>
        <taxon>Papilioninae</taxon>
        <taxon>Iphiclides</taxon>
    </lineage>
</organism>
<sequence>MRVRKKPDLRIKIPSYPHDYVEMPVETKRLILEANRSANDLQYIDGDDAQTSAVGFVVGSPLSDKETAEIRSSTPEVKFVEPFDGRDGDANNSNGEKTIGGDSPVVYRSQLKGASISPPEVMQTDVGDALGKKEGSNVSSVDCLLQNSFLI</sequence>
<feature type="compositionally biased region" description="Basic and acidic residues" evidence="1">
    <location>
        <begin position="78"/>
        <end position="89"/>
    </location>
</feature>
<dbReference type="EMBL" id="OW152831">
    <property type="protein sequence ID" value="CAH2049653.1"/>
    <property type="molecule type" value="Genomic_DNA"/>
</dbReference>